<keyword evidence="3" id="KW-0413">Isomerase</keyword>
<protein>
    <submittedName>
        <fullName evidence="3">Mannose-6-phosphate isomerase, class I</fullName>
    </submittedName>
</protein>
<keyword evidence="2" id="KW-0862">Zinc</keyword>
<accession>A0A1H4EI26</accession>
<dbReference type="EMBL" id="FNRI01000007">
    <property type="protein sequence ID" value="SEA84596.1"/>
    <property type="molecule type" value="Genomic_DNA"/>
</dbReference>
<gene>
    <name evidence="3" type="ORF">SAMN05444145_107112</name>
</gene>
<evidence type="ECO:0000256" key="1">
    <source>
        <dbReference type="ARBA" id="ARBA00022723"/>
    </source>
</evidence>
<dbReference type="STRING" id="1033731.SAMN05444145_107112"/>
<dbReference type="GO" id="GO:0016853">
    <property type="term" value="F:isomerase activity"/>
    <property type="evidence" value="ECO:0007669"/>
    <property type="project" value="UniProtKB-KW"/>
</dbReference>
<dbReference type="GO" id="GO:0046872">
    <property type="term" value="F:metal ion binding"/>
    <property type="evidence" value="ECO:0007669"/>
    <property type="project" value="UniProtKB-KW"/>
</dbReference>
<dbReference type="OrthoDB" id="9808275at2"/>
<keyword evidence="1" id="KW-0479">Metal-binding</keyword>
<dbReference type="RefSeq" id="WP_020692134.1">
    <property type="nucleotide sequence ID" value="NZ_CAEG01000016.1"/>
</dbReference>
<sequence>MSFMYNPFPYDDPRAVNRPALPKKTVEAVVAGTPKAAAALAGDIVSRLKAAPGRNIVVGFDGYATADWTRMVNLLSQQLLGKGIELDVVAFTEVLKSEQEIADMINPNLEWDTSKDPSLLFGRLIERDYADMFDAAKFAAFKQRLEALRAPAATGRVLLVYGSGCLVDEVRGLYDIKCYFDVTPKEAILRIRRGQFANLGDKVAAPANRVIRRCYYADFEMGVRHRGKLLRGELLDYYMASDRPDHIHMIPMEALSDIFRSLACYPFRCKPVYLEGVWGGTYVKKLRNLPDTMRNCAWVFDLIPMEVSIVVEAGDEKIDFPYFSFVQKEGEAIMGRPCVEKFGGYFPIRFNYDDTFHSNGNMSIQVHSGAKYNQEHFGELGRQDESYYVVVAGQDAKTFVGFRDGADTEQFIRDIKLADTEYKPVDYLKYVSYEDSKPGLQVMLPAGTIHSSGRNQVVLEIGSLTIGSYTYKLYDYLRADLDGKPRPIHTWHGERTLAYERTTSWVRSNIVQQPRTVREGDGWAEKIVGEHDLLYFTLRRLEFEKRIEDDTCGKFHVLTLVDGERIRIRSVAQPERYFDAEYMDMVVVPADMGRYVIENLRTEPISVHKTMLKDGFDKE</sequence>
<evidence type="ECO:0000313" key="4">
    <source>
        <dbReference type="Proteomes" id="UP000183253"/>
    </source>
</evidence>
<proteinExistence type="predicted"/>
<keyword evidence="4" id="KW-1185">Reference proteome</keyword>
<dbReference type="SUPFAM" id="SSF51182">
    <property type="entry name" value="RmlC-like cupins"/>
    <property type="match status" value="1"/>
</dbReference>
<dbReference type="AlphaFoldDB" id="A0A1H4EI26"/>
<dbReference type="Gene3D" id="2.60.120.10">
    <property type="entry name" value="Jelly Rolls"/>
    <property type="match status" value="1"/>
</dbReference>
<organism evidence="3 4">
    <name type="scientific">Alistipes timonensis JC136</name>
    <dbReference type="NCBI Taxonomy" id="1033731"/>
    <lineage>
        <taxon>Bacteria</taxon>
        <taxon>Pseudomonadati</taxon>
        <taxon>Bacteroidota</taxon>
        <taxon>Bacteroidia</taxon>
        <taxon>Bacteroidales</taxon>
        <taxon>Rikenellaceae</taxon>
        <taxon>Alistipes</taxon>
    </lineage>
</organism>
<dbReference type="InterPro" id="IPR051804">
    <property type="entry name" value="Carb_Metab_Reg_Kinase/Isom"/>
</dbReference>
<dbReference type="PANTHER" id="PTHR42742">
    <property type="entry name" value="TRANSCRIPTIONAL REPRESSOR MPRA"/>
    <property type="match status" value="1"/>
</dbReference>
<evidence type="ECO:0000256" key="2">
    <source>
        <dbReference type="ARBA" id="ARBA00022833"/>
    </source>
</evidence>
<dbReference type="CDD" id="cd07010">
    <property type="entry name" value="cupin_PMI_type_I_N_bac"/>
    <property type="match status" value="1"/>
</dbReference>
<evidence type="ECO:0000313" key="3">
    <source>
        <dbReference type="EMBL" id="SEA84596.1"/>
    </source>
</evidence>
<dbReference type="Proteomes" id="UP000183253">
    <property type="component" value="Unassembled WGS sequence"/>
</dbReference>
<dbReference type="InterPro" id="IPR014710">
    <property type="entry name" value="RmlC-like_jellyroll"/>
</dbReference>
<dbReference type="PANTHER" id="PTHR42742:SF3">
    <property type="entry name" value="FRUCTOKINASE"/>
    <property type="match status" value="1"/>
</dbReference>
<name>A0A1H4EI26_9BACT</name>
<dbReference type="InterPro" id="IPR011051">
    <property type="entry name" value="RmlC_Cupin_sf"/>
</dbReference>
<reference evidence="3 4" key="1">
    <citation type="submission" date="2016-10" db="EMBL/GenBank/DDBJ databases">
        <authorList>
            <person name="de Groot N.N."/>
        </authorList>
    </citation>
    <scope>NUCLEOTIDE SEQUENCE [LARGE SCALE GENOMIC DNA]</scope>
    <source>
        <strain evidence="3 4">DSM 25383</strain>
    </source>
</reference>